<feature type="compositionally biased region" description="Polar residues" evidence="1">
    <location>
        <begin position="822"/>
        <end position="838"/>
    </location>
</feature>
<accession>A0A8H3EWE2</accession>
<feature type="compositionally biased region" description="Polar residues" evidence="1">
    <location>
        <begin position="578"/>
        <end position="588"/>
    </location>
</feature>
<keyword evidence="4" id="KW-1185">Reference proteome</keyword>
<gene>
    <name evidence="3" type="ORF">GOMPHAMPRED_007800</name>
</gene>
<feature type="compositionally biased region" description="Low complexity" evidence="1">
    <location>
        <begin position="1182"/>
        <end position="1201"/>
    </location>
</feature>
<dbReference type="Gene3D" id="1.25.40.990">
    <property type="match status" value="1"/>
</dbReference>
<feature type="compositionally biased region" description="Acidic residues" evidence="1">
    <location>
        <begin position="494"/>
        <end position="515"/>
    </location>
</feature>
<evidence type="ECO:0000313" key="3">
    <source>
        <dbReference type="EMBL" id="CAF9912885.1"/>
    </source>
</evidence>
<dbReference type="GO" id="GO:0005737">
    <property type="term" value="C:cytoplasm"/>
    <property type="evidence" value="ECO:0007669"/>
    <property type="project" value="TreeGrafter"/>
</dbReference>
<feature type="domain" description="SAC3/GANP/THP3 conserved" evidence="2">
    <location>
        <begin position="112"/>
        <end position="430"/>
    </location>
</feature>
<feature type="region of interest" description="Disordered" evidence="1">
    <location>
        <begin position="521"/>
        <end position="540"/>
    </location>
</feature>
<feature type="compositionally biased region" description="Polar residues" evidence="1">
    <location>
        <begin position="652"/>
        <end position="668"/>
    </location>
</feature>
<feature type="region of interest" description="Disordered" evidence="1">
    <location>
        <begin position="494"/>
        <end position="516"/>
    </location>
</feature>
<dbReference type="Pfam" id="PF03399">
    <property type="entry name" value="SAC3_GANP"/>
    <property type="match status" value="1"/>
</dbReference>
<feature type="region of interest" description="Disordered" evidence="1">
    <location>
        <begin position="1"/>
        <end position="63"/>
    </location>
</feature>
<feature type="compositionally biased region" description="Polar residues" evidence="1">
    <location>
        <begin position="42"/>
        <end position="61"/>
    </location>
</feature>
<evidence type="ECO:0000313" key="4">
    <source>
        <dbReference type="Proteomes" id="UP000664169"/>
    </source>
</evidence>
<dbReference type="PANTHER" id="PTHR12436">
    <property type="entry name" value="80 KDA MCM3-ASSOCIATED PROTEIN"/>
    <property type="match status" value="1"/>
</dbReference>
<protein>
    <recommendedName>
        <fullName evidence="2">SAC3/GANP/THP3 conserved domain-containing protein</fullName>
    </recommendedName>
</protein>
<reference evidence="3" key="1">
    <citation type="submission" date="2021-03" db="EMBL/GenBank/DDBJ databases">
        <authorList>
            <person name="Tagirdzhanova G."/>
        </authorList>
    </citation>
    <scope>NUCLEOTIDE SEQUENCE</scope>
</reference>
<evidence type="ECO:0000259" key="2">
    <source>
        <dbReference type="Pfam" id="PF03399"/>
    </source>
</evidence>
<feature type="region of interest" description="Disordered" evidence="1">
    <location>
        <begin position="1052"/>
        <end position="1099"/>
    </location>
</feature>
<proteinExistence type="predicted"/>
<dbReference type="OrthoDB" id="264795at2759"/>
<evidence type="ECO:0000256" key="1">
    <source>
        <dbReference type="SAM" id="MobiDB-lite"/>
    </source>
</evidence>
<feature type="compositionally biased region" description="Basic and acidic residues" evidence="1">
    <location>
        <begin position="1165"/>
        <end position="1176"/>
    </location>
</feature>
<feature type="compositionally biased region" description="Low complexity" evidence="1">
    <location>
        <begin position="636"/>
        <end position="651"/>
    </location>
</feature>
<feature type="compositionally biased region" description="Low complexity" evidence="1">
    <location>
        <begin position="806"/>
        <end position="816"/>
    </location>
</feature>
<feature type="region of interest" description="Disordered" evidence="1">
    <location>
        <begin position="760"/>
        <end position="788"/>
    </location>
</feature>
<comment type="caution">
    <text evidence="3">The sequence shown here is derived from an EMBL/GenBank/DDBJ whole genome shotgun (WGS) entry which is preliminary data.</text>
</comment>
<dbReference type="InterPro" id="IPR045107">
    <property type="entry name" value="SAC3/GANP/THP3"/>
</dbReference>
<feature type="compositionally biased region" description="Polar residues" evidence="1">
    <location>
        <begin position="696"/>
        <end position="727"/>
    </location>
</feature>
<feature type="compositionally biased region" description="Low complexity" evidence="1">
    <location>
        <begin position="604"/>
        <end position="626"/>
    </location>
</feature>
<dbReference type="InterPro" id="IPR005062">
    <property type="entry name" value="SAC3/GANP/THP3_conserved"/>
</dbReference>
<dbReference type="GO" id="GO:0070390">
    <property type="term" value="C:transcription export complex 2"/>
    <property type="evidence" value="ECO:0007669"/>
    <property type="project" value="TreeGrafter"/>
</dbReference>
<name>A0A8H3EWE2_9LECA</name>
<feature type="compositionally biased region" description="Acidic residues" evidence="1">
    <location>
        <begin position="522"/>
        <end position="534"/>
    </location>
</feature>
<dbReference type="Proteomes" id="UP000664169">
    <property type="component" value="Unassembled WGS sequence"/>
</dbReference>
<dbReference type="EMBL" id="CAJPDQ010000007">
    <property type="protein sequence ID" value="CAF9912885.1"/>
    <property type="molecule type" value="Genomic_DNA"/>
</dbReference>
<dbReference type="PANTHER" id="PTHR12436:SF3">
    <property type="entry name" value="GERMINAL-CENTER ASSOCIATED NUCLEAR PROTEIN"/>
    <property type="match status" value="1"/>
</dbReference>
<feature type="region of interest" description="Disordered" evidence="1">
    <location>
        <begin position="1323"/>
        <end position="1365"/>
    </location>
</feature>
<dbReference type="GO" id="GO:0006406">
    <property type="term" value="P:mRNA export from nucleus"/>
    <property type="evidence" value="ECO:0007669"/>
    <property type="project" value="TreeGrafter"/>
</dbReference>
<feature type="compositionally biased region" description="Polar residues" evidence="1">
    <location>
        <begin position="1208"/>
        <end position="1220"/>
    </location>
</feature>
<sequence length="1365" mass="150330">MPPKRRPRPYEKGATGTTKSNGSDIRPTTAGSLAKQKPPSSPGFSKSTSNWRRPKNVSNPDYKSRIETLWKNMGNGRVSERQNAIKNGLMADPNKRTTLANAIRVVGTCQDMCPEHERIQRIRENAVDRAEKIALHNGAKVVDESRMVKAFHRPDAGKEEQLPSDLRSPAVLQTTVRYLLDHIASPALSLAEHHKFVWDRTRCIRNDFTIQASSRLEDIKIAIQCYEEIARFHILSLHQMPKIGRHDYDAQQELEQLSATLLTLFEYYDDNRDTYEAPCEAEFRVYKLLIDIRSRTNDTLERVQTWPIRIRDSARVQTAIQLCQASGNVSTRTASMLSPYARSVQVEAAQYSKFWSIMDSPKVDYLMACAASVSFNEIRARTLETMAKVYRSGPTSRLQDFSLGEMTYLLGLDSNSQTRTLFRKSGLSISKHENGVSYLDLDELSGPFPKSSVASVEQIFSRSVVELKREDRVFSAVYKGLDIGHCRANGLVDESEGEAEFEPNAEDVDSEDEREDSLFVDGQEEDNEMDEEPSDATTTAANPFASTFPTNHGLKSGSSSFPKASPFFSSGGFGQPSALQAPTQTSSKPVGIFAASTPAQSKVSTNPFQQSTTPSTTITNTSTGSTLFGRPTSLGSKTIEPTKPSTTSSTEVDSTAISKANGASTVTPKPSIEVSPAGPFSWKPPATSHLKPFAQFPSQTTFTSSDVSDQTSKQPAADSSNSGSGNLAPTKKPLFPFAFPSSVMNKIENATVAVATATSQPPVSASLFEPRRPESASISFPGSAAGPTFPTPPLLNQTHPVHTEAQTQLTTTSTSLDAEPSINKTTLQTPSNASTSFMKQPDGSQPVAPSGSISNSAGLKFPSPAPISRDTSPLIPTPPVVTQEQKKAVLETIAKDLFLGEYGILEQFIEANLGQIYDKAQRKVTKERRKARLAEITQSLISSKFFILWKLRVNERLQRKKAVRRRERMRQSRYEDPAITSVEDDAERSGHKQQIGLAADGQLKYLTRGFQETFDKSISRQDRSIPRERSASELHDIGSKAEASHNKALATVSKGHPQSGKHYRHSHSQSVDGSYRVSPMRPSSSSMPPPHRPSRSSLLAKHNSSIPMPFIGSGFLQDAASRREAINLARRAGPMTTTESDYFRLKARNIDPNTGVIPSTRKRERGYEDVGRDRSLSKSRRLSASTMSSIALSSSPLQLSAKTKSSETELPSLNGQSQAVSPKFTDEEEALFAAARKLRETLAEDTEWMRTMREEYEKEEANLKAETPAQRRLREFKMTPSKTSIRLRQTYANGLLPPDFFEKQSAGKDMLNNTATTAKALTLDSPTPKMGLDALSKDRHKRHHDTSSTTALMSRGASADEAIEL</sequence>
<organism evidence="3 4">
    <name type="scientific">Gomphillus americanus</name>
    <dbReference type="NCBI Taxonomy" id="1940652"/>
    <lineage>
        <taxon>Eukaryota</taxon>
        <taxon>Fungi</taxon>
        <taxon>Dikarya</taxon>
        <taxon>Ascomycota</taxon>
        <taxon>Pezizomycotina</taxon>
        <taxon>Lecanoromycetes</taxon>
        <taxon>OSLEUM clade</taxon>
        <taxon>Ostropomycetidae</taxon>
        <taxon>Ostropales</taxon>
        <taxon>Graphidaceae</taxon>
        <taxon>Gomphilloideae</taxon>
        <taxon>Gomphillus</taxon>
    </lineage>
</organism>
<feature type="region of interest" description="Disordered" evidence="1">
    <location>
        <begin position="962"/>
        <end position="995"/>
    </location>
</feature>
<feature type="region of interest" description="Disordered" evidence="1">
    <location>
        <begin position="1017"/>
        <end position="1039"/>
    </location>
</feature>
<feature type="region of interest" description="Disordered" evidence="1">
    <location>
        <begin position="803"/>
        <end position="878"/>
    </location>
</feature>
<feature type="region of interest" description="Disordered" evidence="1">
    <location>
        <begin position="575"/>
        <end position="730"/>
    </location>
</feature>
<feature type="region of interest" description="Disordered" evidence="1">
    <location>
        <begin position="1153"/>
        <end position="1222"/>
    </location>
</feature>